<keyword evidence="3" id="KW-1185">Reference proteome</keyword>
<protein>
    <submittedName>
        <fullName evidence="2">Lipopolysaccharide biosynthesis</fullName>
    </submittedName>
</protein>
<dbReference type="HOGENOM" id="CLU_949532_0_0_6"/>
<feature type="transmembrane region" description="Helical" evidence="1">
    <location>
        <begin position="252"/>
        <end position="271"/>
    </location>
</feature>
<gene>
    <name evidence="2" type="ordered locus">Ping_2655</name>
</gene>
<evidence type="ECO:0000313" key="2">
    <source>
        <dbReference type="EMBL" id="ABM04369.1"/>
    </source>
</evidence>
<accession>A1SY04</accession>
<dbReference type="eggNOG" id="COG3206">
    <property type="taxonomic scope" value="Bacteria"/>
</dbReference>
<dbReference type="EMBL" id="CP000510">
    <property type="protein sequence ID" value="ABM04369.1"/>
    <property type="molecule type" value="Genomic_DNA"/>
</dbReference>
<dbReference type="Proteomes" id="UP000000639">
    <property type="component" value="Chromosome"/>
</dbReference>
<dbReference type="STRING" id="357804.Ping_2655"/>
<keyword evidence="1" id="KW-0812">Transmembrane</keyword>
<proteinExistence type="predicted"/>
<dbReference type="AlphaFoldDB" id="A1SY04"/>
<evidence type="ECO:0000256" key="1">
    <source>
        <dbReference type="SAM" id="Phobius"/>
    </source>
</evidence>
<evidence type="ECO:0000313" key="3">
    <source>
        <dbReference type="Proteomes" id="UP000000639"/>
    </source>
</evidence>
<reference evidence="2 3" key="1">
    <citation type="submission" date="2007-01" db="EMBL/GenBank/DDBJ databases">
        <title>Complete sequence of Psychromonas ingrahamii 37.</title>
        <authorList>
            <consortium name="US DOE Joint Genome Institute"/>
            <person name="Copeland A."/>
            <person name="Lucas S."/>
            <person name="Lapidus A."/>
            <person name="Barry K."/>
            <person name="Detter J.C."/>
            <person name="Glavina del Rio T."/>
            <person name="Hammon N."/>
            <person name="Israni S."/>
            <person name="Dalin E."/>
            <person name="Tice H."/>
            <person name="Pitluck S."/>
            <person name="Thompson L.S."/>
            <person name="Brettin T."/>
            <person name="Bruce D."/>
            <person name="Han C."/>
            <person name="Tapia R."/>
            <person name="Schmutz J."/>
            <person name="Larimer F."/>
            <person name="Land M."/>
            <person name="Hauser L."/>
            <person name="Kyrpides N."/>
            <person name="Ivanova N."/>
            <person name="Staley J."/>
            <person name="Richardson P."/>
        </authorList>
    </citation>
    <scope>NUCLEOTIDE SEQUENCE [LARGE SCALE GENOMIC DNA]</scope>
    <source>
        <strain evidence="2 3">37</strain>
    </source>
</reference>
<keyword evidence="1" id="KW-0472">Membrane</keyword>
<dbReference type="KEGG" id="pin:Ping_2655"/>
<organism evidence="2 3">
    <name type="scientific">Psychromonas ingrahamii (strain DSM 17664 / CCUG 51855 / 37)</name>
    <dbReference type="NCBI Taxonomy" id="357804"/>
    <lineage>
        <taxon>Bacteria</taxon>
        <taxon>Pseudomonadati</taxon>
        <taxon>Pseudomonadota</taxon>
        <taxon>Gammaproteobacteria</taxon>
        <taxon>Alteromonadales</taxon>
        <taxon>Psychromonadaceae</taxon>
        <taxon>Psychromonas</taxon>
    </lineage>
</organism>
<dbReference type="OrthoDB" id="9775724at2"/>
<keyword evidence="1" id="KW-1133">Transmembrane helix</keyword>
<name>A1SY04_PSYIN</name>
<sequence>MKITLSFKLIRMDWLKLLLIPLLLSVLAVFITNFYPKYEAMATIYPVVDSVGDLNKSALKKMERNARRLMKSMYRQKKSNSIIAVHEKFARLKSIQLTKQFIIKYDLKKLLFEDKWDTENQRWRNSKNKGEPSLAKAAKNLNKRFKIKYTKKNNLINIKLVWKDPVIAAQIVNDYIYFANSYIADELKRIQLDELYNLQRLIIDNRYIYIQQELITQYEAKLTSMYSSLSRQFKVLSPAYIAEEPIFKFSPILIALVFLLSVFCVFLFILLGKESNKKSEIQFPLSLEATETP</sequence>